<proteinExistence type="predicted"/>
<dbReference type="Proteomes" id="UP000323664">
    <property type="component" value="Unassembled WGS sequence"/>
</dbReference>
<reference evidence="1 2" key="1">
    <citation type="journal article" date="2019" name="J. Ind. Microbiol. Biotechnol.">
        <title>Paenibacillus amylolyticus 27C64 has a diverse set of carbohydrate-active enzymes and complete pectin deconstruction system.</title>
        <authorList>
            <person name="Keggi C."/>
            <person name="Doran-Peterson J."/>
        </authorList>
    </citation>
    <scope>NUCLEOTIDE SEQUENCE [LARGE SCALE GENOMIC DNA]</scope>
    <source>
        <strain evidence="1 2">27C64</strain>
    </source>
</reference>
<protein>
    <submittedName>
        <fullName evidence="1">Uncharacterized protein</fullName>
    </submittedName>
</protein>
<evidence type="ECO:0000313" key="1">
    <source>
        <dbReference type="EMBL" id="KAA8783810.1"/>
    </source>
</evidence>
<dbReference type="OrthoDB" id="9879155at2"/>
<gene>
    <name evidence="1" type="ORF">EC604_08115</name>
</gene>
<dbReference type="RefSeq" id="WP_123063675.1">
    <property type="nucleotide sequence ID" value="NZ_RIAS01000003.1"/>
</dbReference>
<dbReference type="EMBL" id="RIAS01000003">
    <property type="protein sequence ID" value="KAA8783810.1"/>
    <property type="molecule type" value="Genomic_DNA"/>
</dbReference>
<sequence length="259" mass="30686">MIKYLCFRPMTIDGESATDLTPLNFQALNKAGLKRRWKLYLEHQLVREQELNHVLEQLCEMEALSIVSVGIHVSLKSLLNKPRPYENDKISVFYILDHSEMAEIQCQRGKDELMSDILAHDNVFIPHRFPSYYDDLHELKPQLHNAKNILLESFYDRNLDDFQFGQNVYLDYRRLKDHSDPEIDLRRYFISTSYSDAINDDSLENNKGWDSFREYGLFEMIAFLREQGLTEQDILDCIHDKFLDLFKNSPRQGKVLWNL</sequence>
<comment type="caution">
    <text evidence="1">The sequence shown here is derived from an EMBL/GenBank/DDBJ whole genome shotgun (WGS) entry which is preliminary data.</text>
</comment>
<organism evidence="1 2">
    <name type="scientific">Paenibacillus amylolyticus</name>
    <dbReference type="NCBI Taxonomy" id="1451"/>
    <lineage>
        <taxon>Bacteria</taxon>
        <taxon>Bacillati</taxon>
        <taxon>Bacillota</taxon>
        <taxon>Bacilli</taxon>
        <taxon>Bacillales</taxon>
        <taxon>Paenibacillaceae</taxon>
        <taxon>Paenibacillus</taxon>
    </lineage>
</organism>
<name>A0A5M9WQB9_PAEAM</name>
<accession>A0A5M9WQB9</accession>
<evidence type="ECO:0000313" key="2">
    <source>
        <dbReference type="Proteomes" id="UP000323664"/>
    </source>
</evidence>
<dbReference type="AlphaFoldDB" id="A0A5M9WQB9"/>